<dbReference type="Proteomes" id="UP000237347">
    <property type="component" value="Unassembled WGS sequence"/>
</dbReference>
<dbReference type="AlphaFoldDB" id="A0AAW0J2J0"/>
<name>A0AAW0J2J0_QUESU</name>
<evidence type="ECO:0000313" key="2">
    <source>
        <dbReference type="Proteomes" id="UP000237347"/>
    </source>
</evidence>
<comment type="caution">
    <text evidence="1">The sequence shown here is derived from an EMBL/GenBank/DDBJ whole genome shotgun (WGS) entry which is preliminary data.</text>
</comment>
<dbReference type="EMBL" id="PKMF04000735">
    <property type="protein sequence ID" value="KAK7820514.1"/>
    <property type="molecule type" value="Genomic_DNA"/>
</dbReference>
<proteinExistence type="predicted"/>
<accession>A0AAW0J2J0</accession>
<evidence type="ECO:0000313" key="1">
    <source>
        <dbReference type="EMBL" id="KAK7820514.1"/>
    </source>
</evidence>
<keyword evidence="2" id="KW-1185">Reference proteome</keyword>
<protein>
    <submittedName>
        <fullName evidence="1">Uncharacterized protein</fullName>
    </submittedName>
</protein>
<organism evidence="1 2">
    <name type="scientific">Quercus suber</name>
    <name type="common">Cork oak</name>
    <dbReference type="NCBI Taxonomy" id="58331"/>
    <lineage>
        <taxon>Eukaryota</taxon>
        <taxon>Viridiplantae</taxon>
        <taxon>Streptophyta</taxon>
        <taxon>Embryophyta</taxon>
        <taxon>Tracheophyta</taxon>
        <taxon>Spermatophyta</taxon>
        <taxon>Magnoliopsida</taxon>
        <taxon>eudicotyledons</taxon>
        <taxon>Gunneridae</taxon>
        <taxon>Pentapetalae</taxon>
        <taxon>rosids</taxon>
        <taxon>fabids</taxon>
        <taxon>Fagales</taxon>
        <taxon>Fagaceae</taxon>
        <taxon>Quercus</taxon>
    </lineage>
</organism>
<reference evidence="1 2" key="1">
    <citation type="journal article" date="2018" name="Sci. Data">
        <title>The draft genome sequence of cork oak.</title>
        <authorList>
            <person name="Ramos A.M."/>
            <person name="Usie A."/>
            <person name="Barbosa P."/>
            <person name="Barros P.M."/>
            <person name="Capote T."/>
            <person name="Chaves I."/>
            <person name="Simoes F."/>
            <person name="Abreu I."/>
            <person name="Carrasquinho I."/>
            <person name="Faro C."/>
            <person name="Guimaraes J.B."/>
            <person name="Mendonca D."/>
            <person name="Nobrega F."/>
            <person name="Rodrigues L."/>
            <person name="Saibo N.J.M."/>
            <person name="Varela M.C."/>
            <person name="Egas C."/>
            <person name="Matos J."/>
            <person name="Miguel C.M."/>
            <person name="Oliveira M.M."/>
            <person name="Ricardo C.P."/>
            <person name="Goncalves S."/>
        </authorList>
    </citation>
    <scope>NUCLEOTIDE SEQUENCE [LARGE SCALE GENOMIC DNA]</scope>
    <source>
        <strain evidence="2">cv. HL8</strain>
    </source>
</reference>
<sequence length="47" mass="5284">MAVWTLWLHCNSIVFGRLGPKRNLLDETLTRAAEVAYLGINGKQTLI</sequence>
<gene>
    <name evidence="1" type="ORF">CFP56_038741</name>
</gene>